<dbReference type="Proteomes" id="UP000663860">
    <property type="component" value="Unassembled WGS sequence"/>
</dbReference>
<gene>
    <name evidence="1" type="ORF">IZO911_LOCUS40339</name>
    <name evidence="2" type="ORF">KXQ929_LOCUS31542</name>
</gene>
<sequence length="157" mass="18146">MRSNKATGRLHLIDELMTAAVDDVQICLLENSICTDNDYYDKELEQFPQSNTDIIKTIAKKYVLDIDKLIYFIKHREEHYETASLFGILVDFRKYIQNDSIPSERYNFDITKLKVSMATPLDGGWPDESLKVDLQDILSAYLTIPTNSVTIYKHEST</sequence>
<accession>A0A819RTG7</accession>
<dbReference type="AlphaFoldDB" id="A0A819RTG7"/>
<reference evidence="2" key="1">
    <citation type="submission" date="2021-02" db="EMBL/GenBank/DDBJ databases">
        <authorList>
            <person name="Nowell W R."/>
        </authorList>
    </citation>
    <scope>NUCLEOTIDE SEQUENCE</scope>
</reference>
<evidence type="ECO:0000313" key="1">
    <source>
        <dbReference type="EMBL" id="CAF1415378.1"/>
    </source>
</evidence>
<comment type="caution">
    <text evidence="2">The sequence shown here is derived from an EMBL/GenBank/DDBJ whole genome shotgun (WGS) entry which is preliminary data.</text>
</comment>
<dbReference type="EMBL" id="CAJOBB010003638">
    <property type="protein sequence ID" value="CAF4051147.1"/>
    <property type="molecule type" value="Genomic_DNA"/>
</dbReference>
<proteinExistence type="predicted"/>
<evidence type="ECO:0000313" key="3">
    <source>
        <dbReference type="Proteomes" id="UP000663868"/>
    </source>
</evidence>
<dbReference type="EMBL" id="CAJNOE010001351">
    <property type="protein sequence ID" value="CAF1415378.1"/>
    <property type="molecule type" value="Genomic_DNA"/>
</dbReference>
<evidence type="ECO:0000313" key="2">
    <source>
        <dbReference type="EMBL" id="CAF4051147.1"/>
    </source>
</evidence>
<organism evidence="2 3">
    <name type="scientific">Adineta steineri</name>
    <dbReference type="NCBI Taxonomy" id="433720"/>
    <lineage>
        <taxon>Eukaryota</taxon>
        <taxon>Metazoa</taxon>
        <taxon>Spiralia</taxon>
        <taxon>Gnathifera</taxon>
        <taxon>Rotifera</taxon>
        <taxon>Eurotatoria</taxon>
        <taxon>Bdelloidea</taxon>
        <taxon>Adinetida</taxon>
        <taxon>Adinetidae</taxon>
        <taxon>Adineta</taxon>
    </lineage>
</organism>
<protein>
    <submittedName>
        <fullName evidence="2">Uncharacterized protein</fullName>
    </submittedName>
</protein>
<name>A0A819RTG7_9BILA</name>
<dbReference type="Proteomes" id="UP000663868">
    <property type="component" value="Unassembled WGS sequence"/>
</dbReference>